<keyword evidence="1" id="KW-1133">Transmembrane helix</keyword>
<proteinExistence type="predicted"/>
<accession>A0A0F8YT87</accession>
<keyword evidence="1" id="KW-0812">Transmembrane</keyword>
<dbReference type="EMBL" id="LAZR01055171">
    <property type="protein sequence ID" value="KKK76980.1"/>
    <property type="molecule type" value="Genomic_DNA"/>
</dbReference>
<protein>
    <submittedName>
        <fullName evidence="2">Uncharacterized protein</fullName>
    </submittedName>
</protein>
<organism evidence="2">
    <name type="scientific">marine sediment metagenome</name>
    <dbReference type="NCBI Taxonomy" id="412755"/>
    <lineage>
        <taxon>unclassified sequences</taxon>
        <taxon>metagenomes</taxon>
        <taxon>ecological metagenomes</taxon>
    </lineage>
</organism>
<evidence type="ECO:0000256" key="1">
    <source>
        <dbReference type="SAM" id="Phobius"/>
    </source>
</evidence>
<feature type="non-terminal residue" evidence="2">
    <location>
        <position position="78"/>
    </location>
</feature>
<reference evidence="2" key="1">
    <citation type="journal article" date="2015" name="Nature">
        <title>Complex archaea that bridge the gap between prokaryotes and eukaryotes.</title>
        <authorList>
            <person name="Spang A."/>
            <person name="Saw J.H."/>
            <person name="Jorgensen S.L."/>
            <person name="Zaremba-Niedzwiedzka K."/>
            <person name="Martijn J."/>
            <person name="Lind A.E."/>
            <person name="van Eijk R."/>
            <person name="Schleper C."/>
            <person name="Guy L."/>
            <person name="Ettema T.J."/>
        </authorList>
    </citation>
    <scope>NUCLEOTIDE SEQUENCE</scope>
</reference>
<dbReference type="AlphaFoldDB" id="A0A0F8YT87"/>
<gene>
    <name evidence="2" type="ORF">LCGC14_2858210</name>
</gene>
<feature type="transmembrane region" description="Helical" evidence="1">
    <location>
        <begin position="12"/>
        <end position="31"/>
    </location>
</feature>
<name>A0A0F8YT87_9ZZZZ</name>
<evidence type="ECO:0000313" key="2">
    <source>
        <dbReference type="EMBL" id="KKK76980.1"/>
    </source>
</evidence>
<comment type="caution">
    <text evidence="2">The sequence shown here is derived from an EMBL/GenBank/DDBJ whole genome shotgun (WGS) entry which is preliminary data.</text>
</comment>
<keyword evidence="1" id="KW-0472">Membrane</keyword>
<sequence>MSEDQQTSRFKSYIGFLLVGAGLIILVWVAVTEYDDYSTSKENTEPISRQSQDIKPFAEGVFPEFIRETTLDTRKAYR</sequence>